<dbReference type="Pfam" id="PF03372">
    <property type="entry name" value="Exo_endo_phos"/>
    <property type="match status" value="1"/>
</dbReference>
<feature type="domain" description="Reverse transcriptase zinc-binding" evidence="8">
    <location>
        <begin position="854"/>
        <end position="927"/>
    </location>
</feature>
<feature type="transmembrane region" description="Helical" evidence="5">
    <location>
        <begin position="375"/>
        <end position="401"/>
    </location>
</feature>
<feature type="transmembrane region" description="Helical" evidence="5">
    <location>
        <begin position="145"/>
        <end position="164"/>
    </location>
</feature>
<keyword evidence="3 5" id="KW-1133">Transmembrane helix</keyword>
<dbReference type="GO" id="GO:0008271">
    <property type="term" value="F:secondary active sulfate transmembrane transporter activity"/>
    <property type="evidence" value="ECO:0007669"/>
    <property type="project" value="InterPro"/>
</dbReference>
<dbReference type="Gene3D" id="3.30.750.24">
    <property type="entry name" value="STAS domain"/>
    <property type="match status" value="1"/>
</dbReference>
<dbReference type="Gene3D" id="3.60.10.10">
    <property type="entry name" value="Endonuclease/exonuclease/phosphatase"/>
    <property type="match status" value="1"/>
</dbReference>
<dbReference type="GO" id="GO:0003824">
    <property type="term" value="F:catalytic activity"/>
    <property type="evidence" value="ECO:0007669"/>
    <property type="project" value="InterPro"/>
</dbReference>
<keyword evidence="2 5" id="KW-0812">Transmembrane</keyword>
<dbReference type="PANTHER" id="PTHR11814">
    <property type="entry name" value="SULFATE TRANSPORTER"/>
    <property type="match status" value="1"/>
</dbReference>
<keyword evidence="10" id="KW-1185">Reference proteome</keyword>
<feature type="domain" description="SLC26A/SulP transporter" evidence="6">
    <location>
        <begin position="92"/>
        <end position="243"/>
    </location>
</feature>
<proteinExistence type="predicted"/>
<accession>A0AAN9NZZ4</accession>
<dbReference type="InterPro" id="IPR026960">
    <property type="entry name" value="RVT-Znf"/>
</dbReference>
<evidence type="ECO:0000256" key="4">
    <source>
        <dbReference type="ARBA" id="ARBA00023136"/>
    </source>
</evidence>
<sequence>MSTEICEVEDNVVVDTEKNTQKRSETSEWVLNAPDPPTPWHQLVVYVRKTISYYKQRCCSLRGQPAPKVVLSFFSAIFPILDWIQNYTLTKFRNDLLAGLTLASLCIPQSIGYATLAKLDPEYGLYTSVVPPLLYAVMGTSREIAIGPVAVVSLLLSSMIQNLIAPATDPVGYRKLACFLCHSLCWLGFLVDFLSHAAIVGFMAGAAIIIGLQQLKGLLGIDHFTNKTDIISVMSSVWESFHHPGKRNRKLFWLPAISPLISVILATLIVFLTKADKSGVNIVKHIKGGLNPISIIEIELNSPHVGALAKIGLLVAVVALTESVAVGRSFASMKGYHLDGNKEMMSLGFMNIIGCFTSCYVATAFFGVMFGSVEIGLLVAVTISFMKIILMSIGSGIDILGRLPGTDMFSDVHQYHMAMKTLRVMIIRIQSSLLCFSNANAIVERETACHSSLKGEAGTNSILASQAALQQRLDEVAKNCEVNEPITDSITGDKENEIGHALEAAAQLCYNGDAPTCSYTSPNAATVEYVGKERSLASKKQWKKLARQKVVGAGIHDMMTGSKRKIVADMVMLEAEQEVHLVHDDAKRAKIETNKEYHATFLYGFPSAHEKRRTWDLVRLLKGNAEVPWVLMGDFNQILGPEDKVGGAGIDFQGVQVAQTCLQECELHEIPFIGNRFTWCNRQKHPNTIEERLDRACANQQWRDLWRFSIINSLPRYRSDHNPIMLEASMTSGGAKKKKKRYRFEQVWIYDDELDQDKWCPILSDGMLHSGSCDPNGIQLVSDLIWPHSRTWNTDLLHILFSPFEAAIIAQIPLSLRRNKDVQVWRLTENGVYSVKSGYWQIIKGMKLGETSDNSRDKSTLWRKIWKVQTIPRCKELARRACKNIIPIRMRLLSKGVEVDSRCPLCGEEDETVIHAFLTCQQVSPIWFASPLTVRIDTSSNQSFDLWLSEILEKSGTMGGPMILELLYAIWCARNDWCFNGKRTPVMQILCKAASYMLLPPLVVPINEASAAVPKPSVTP</sequence>
<evidence type="ECO:0000256" key="1">
    <source>
        <dbReference type="ARBA" id="ARBA00004141"/>
    </source>
</evidence>
<dbReference type="GO" id="GO:0016020">
    <property type="term" value="C:membrane"/>
    <property type="evidence" value="ECO:0007669"/>
    <property type="project" value="UniProtKB-SubCell"/>
</dbReference>
<comment type="subcellular location">
    <subcellularLocation>
        <location evidence="1">Membrane</location>
        <topology evidence="1">Multi-pass membrane protein</topology>
    </subcellularLocation>
</comment>
<name>A0AAN9NZZ4_CROPI</name>
<dbReference type="PROSITE" id="PS01130">
    <property type="entry name" value="SLC26A"/>
    <property type="match status" value="1"/>
</dbReference>
<feature type="domain" description="Endonuclease/exonuclease/phosphatase" evidence="7">
    <location>
        <begin position="584"/>
        <end position="721"/>
    </location>
</feature>
<comment type="caution">
    <text evidence="9">The sequence shown here is derived from an EMBL/GenBank/DDBJ whole genome shotgun (WGS) entry which is preliminary data.</text>
</comment>
<protein>
    <submittedName>
        <fullName evidence="9">Uncharacterized protein</fullName>
    </submittedName>
</protein>
<dbReference type="SUPFAM" id="SSF56219">
    <property type="entry name" value="DNase I-like"/>
    <property type="match status" value="1"/>
</dbReference>
<evidence type="ECO:0000259" key="7">
    <source>
        <dbReference type="Pfam" id="PF03372"/>
    </source>
</evidence>
<dbReference type="Pfam" id="PF00916">
    <property type="entry name" value="Sulfate_transp"/>
    <property type="match status" value="2"/>
</dbReference>
<dbReference type="EMBL" id="JAYWIO010000002">
    <property type="protein sequence ID" value="KAK7282470.1"/>
    <property type="molecule type" value="Genomic_DNA"/>
</dbReference>
<evidence type="ECO:0000313" key="10">
    <source>
        <dbReference type="Proteomes" id="UP001372338"/>
    </source>
</evidence>
<dbReference type="InterPro" id="IPR005135">
    <property type="entry name" value="Endo/exonuclease/phosphatase"/>
</dbReference>
<gene>
    <name evidence="9" type="ORF">RIF29_11279</name>
</gene>
<keyword evidence="4 5" id="KW-0472">Membrane</keyword>
<evidence type="ECO:0000256" key="5">
    <source>
        <dbReference type="SAM" id="Phobius"/>
    </source>
</evidence>
<evidence type="ECO:0000256" key="2">
    <source>
        <dbReference type="ARBA" id="ARBA00022692"/>
    </source>
</evidence>
<dbReference type="AlphaFoldDB" id="A0AAN9NZZ4"/>
<feature type="transmembrane region" description="Helical" evidence="5">
    <location>
        <begin position="251"/>
        <end position="272"/>
    </location>
</feature>
<organism evidence="9 10">
    <name type="scientific">Crotalaria pallida</name>
    <name type="common">Smooth rattlebox</name>
    <name type="synonym">Crotalaria striata</name>
    <dbReference type="NCBI Taxonomy" id="3830"/>
    <lineage>
        <taxon>Eukaryota</taxon>
        <taxon>Viridiplantae</taxon>
        <taxon>Streptophyta</taxon>
        <taxon>Embryophyta</taxon>
        <taxon>Tracheophyta</taxon>
        <taxon>Spermatophyta</taxon>
        <taxon>Magnoliopsida</taxon>
        <taxon>eudicotyledons</taxon>
        <taxon>Gunneridae</taxon>
        <taxon>Pentapetalae</taxon>
        <taxon>rosids</taxon>
        <taxon>fabids</taxon>
        <taxon>Fabales</taxon>
        <taxon>Fabaceae</taxon>
        <taxon>Papilionoideae</taxon>
        <taxon>50 kb inversion clade</taxon>
        <taxon>genistoids sensu lato</taxon>
        <taxon>core genistoids</taxon>
        <taxon>Crotalarieae</taxon>
        <taxon>Crotalaria</taxon>
    </lineage>
</organism>
<feature type="transmembrane region" description="Helical" evidence="5">
    <location>
        <begin position="96"/>
        <end position="117"/>
    </location>
</feature>
<reference evidence="9 10" key="1">
    <citation type="submission" date="2024-01" db="EMBL/GenBank/DDBJ databases">
        <title>The genomes of 5 underutilized Papilionoideae crops provide insights into root nodulation and disease resistanc.</title>
        <authorList>
            <person name="Yuan L."/>
        </authorList>
    </citation>
    <scope>NUCLEOTIDE SEQUENCE [LARGE SCALE GENOMIC DNA]</scope>
    <source>
        <strain evidence="9">ZHUSHIDOU_FW_LH</strain>
        <tissue evidence="9">Leaf</tissue>
    </source>
</reference>
<evidence type="ECO:0000259" key="6">
    <source>
        <dbReference type="Pfam" id="PF00916"/>
    </source>
</evidence>
<evidence type="ECO:0000256" key="3">
    <source>
        <dbReference type="ARBA" id="ARBA00022989"/>
    </source>
</evidence>
<dbReference type="InterPro" id="IPR011547">
    <property type="entry name" value="SLC26A/SulP_dom"/>
</dbReference>
<feature type="domain" description="SLC26A/SulP transporter" evidence="6">
    <location>
        <begin position="246"/>
        <end position="366"/>
    </location>
</feature>
<dbReference type="Proteomes" id="UP001372338">
    <property type="component" value="Unassembled WGS sequence"/>
</dbReference>
<dbReference type="Pfam" id="PF13966">
    <property type="entry name" value="zf-RVT"/>
    <property type="match status" value="1"/>
</dbReference>
<dbReference type="InterPro" id="IPR001902">
    <property type="entry name" value="SLC26A/SulP_fam"/>
</dbReference>
<feature type="transmembrane region" description="Helical" evidence="5">
    <location>
        <begin position="307"/>
        <end position="326"/>
    </location>
</feature>
<feature type="transmembrane region" description="Helical" evidence="5">
    <location>
        <begin position="193"/>
        <end position="212"/>
    </location>
</feature>
<dbReference type="InterPro" id="IPR036513">
    <property type="entry name" value="STAS_dom_sf"/>
</dbReference>
<feature type="transmembrane region" description="Helical" evidence="5">
    <location>
        <begin position="347"/>
        <end position="369"/>
    </location>
</feature>
<evidence type="ECO:0000259" key="8">
    <source>
        <dbReference type="Pfam" id="PF13966"/>
    </source>
</evidence>
<dbReference type="InterPro" id="IPR018045">
    <property type="entry name" value="S04_transporter_CS"/>
</dbReference>
<evidence type="ECO:0000313" key="9">
    <source>
        <dbReference type="EMBL" id="KAK7282470.1"/>
    </source>
</evidence>
<dbReference type="InterPro" id="IPR036691">
    <property type="entry name" value="Endo/exonu/phosph_ase_sf"/>
</dbReference>